<dbReference type="PANTHER" id="PTHR47062">
    <property type="match status" value="1"/>
</dbReference>
<gene>
    <name evidence="5" type="primary">ibpA</name>
    <name evidence="5" type="ORF">DF3PA_40006</name>
</gene>
<comment type="caution">
    <text evidence="5">The sequence shown here is derived from an EMBL/GenBank/DDBJ whole genome shotgun (WGS) entry which is preliminary data.</text>
</comment>
<dbReference type="Proteomes" id="UP000326641">
    <property type="component" value="Unassembled WGS sequence"/>
</dbReference>
<organism evidence="5 6">
    <name type="scientific">Candidatus Defluviicoccus seviourii</name>
    <dbReference type="NCBI Taxonomy" id="2565273"/>
    <lineage>
        <taxon>Bacteria</taxon>
        <taxon>Pseudomonadati</taxon>
        <taxon>Pseudomonadota</taxon>
        <taxon>Alphaproteobacteria</taxon>
        <taxon>Rhodospirillales</taxon>
        <taxon>Rhodospirillaceae</taxon>
        <taxon>Defluviicoccus</taxon>
    </lineage>
</organism>
<accession>A0A564WF68</accession>
<dbReference type="CDD" id="cd06470">
    <property type="entry name" value="ACD_IbpA-B_like"/>
    <property type="match status" value="1"/>
</dbReference>
<dbReference type="EMBL" id="UXAT02000034">
    <property type="protein sequence ID" value="VUX47130.1"/>
    <property type="molecule type" value="Genomic_DNA"/>
</dbReference>
<evidence type="ECO:0000259" key="4">
    <source>
        <dbReference type="PROSITE" id="PS01031"/>
    </source>
</evidence>
<keyword evidence="6" id="KW-1185">Reference proteome</keyword>
<dbReference type="AlphaFoldDB" id="A0A564WF68"/>
<evidence type="ECO:0000256" key="2">
    <source>
        <dbReference type="PROSITE-ProRule" id="PRU00285"/>
    </source>
</evidence>
<reference evidence="5" key="1">
    <citation type="submission" date="2018-11" db="EMBL/GenBank/DDBJ databases">
        <authorList>
            <person name="Onetto C."/>
        </authorList>
    </citation>
    <scope>NUCLEOTIDE SEQUENCE [LARGE SCALE GENOMIC DNA]</scope>
</reference>
<dbReference type="InterPro" id="IPR008978">
    <property type="entry name" value="HSP20-like_chaperone"/>
</dbReference>
<evidence type="ECO:0000256" key="1">
    <source>
        <dbReference type="ARBA" id="ARBA00023016"/>
    </source>
</evidence>
<evidence type="ECO:0000313" key="6">
    <source>
        <dbReference type="Proteomes" id="UP000326641"/>
    </source>
</evidence>
<dbReference type="SUPFAM" id="SSF49764">
    <property type="entry name" value="HSP20-like chaperones"/>
    <property type="match status" value="1"/>
</dbReference>
<feature type="domain" description="SHSP" evidence="4">
    <location>
        <begin position="30"/>
        <end position="141"/>
    </location>
</feature>
<evidence type="ECO:0000313" key="5">
    <source>
        <dbReference type="EMBL" id="VUX47130.1"/>
    </source>
</evidence>
<dbReference type="PROSITE" id="PS01031">
    <property type="entry name" value="SHSP"/>
    <property type="match status" value="1"/>
</dbReference>
<name>A0A564WF68_9PROT</name>
<dbReference type="InterPro" id="IPR002068">
    <property type="entry name" value="A-crystallin/Hsp20_dom"/>
</dbReference>
<dbReference type="Pfam" id="PF00011">
    <property type="entry name" value="HSP20"/>
    <property type="match status" value="1"/>
</dbReference>
<evidence type="ECO:0000256" key="3">
    <source>
        <dbReference type="RuleBase" id="RU003616"/>
    </source>
</evidence>
<dbReference type="PANTHER" id="PTHR47062:SF1">
    <property type="entry name" value="SMALL HEAT SHOCK PROTEIN IBPA"/>
    <property type="match status" value="1"/>
</dbReference>
<dbReference type="InterPro" id="IPR037913">
    <property type="entry name" value="ACD_IbpA/B"/>
</dbReference>
<proteinExistence type="inferred from homology"/>
<sequence length="160" mass="17545">MTTFDFSPLFRSTIGFDRLMNLMESSTQWAENGNGYPPYNIEKTGSDTYRITLAVAGFGEDELAIESRDALLVVEGRKGEPEANAAFLHRGIAGRSFKRQFQLADHVKVVGASLNNGLLVIDLVRELPEAMKPRRIAIETSDASRKALEAKAVEGGREAA</sequence>
<protein>
    <submittedName>
        <fullName evidence="5">Heat shock chaperone</fullName>
    </submittedName>
</protein>
<comment type="similarity">
    <text evidence="2 3">Belongs to the small heat shock protein (HSP20) family.</text>
</comment>
<dbReference type="Gene3D" id="2.60.40.790">
    <property type="match status" value="1"/>
</dbReference>
<keyword evidence="1 5" id="KW-0346">Stress response</keyword>